<evidence type="ECO:0000256" key="1">
    <source>
        <dbReference type="SAM" id="MobiDB-lite"/>
    </source>
</evidence>
<dbReference type="EMBL" id="CP091958">
    <property type="protein sequence ID" value="UOG58539.1"/>
    <property type="molecule type" value="Genomic_DNA"/>
</dbReference>
<evidence type="ECO:0000313" key="3">
    <source>
        <dbReference type="Proteomes" id="UP000829829"/>
    </source>
</evidence>
<reference evidence="2" key="1">
    <citation type="submission" date="2022-02" db="EMBL/GenBank/DDBJ databases">
        <title>The genetically variable rfb locus in Leptospira is a mobile cassette and a molecular signature of serovar identity.</title>
        <authorList>
            <person name="Nieves C."/>
            <person name="Vincent A.T."/>
            <person name="Zarantonelli L."/>
            <person name="Picardeau M."/>
            <person name="Veyrier F.J."/>
            <person name="Buschiazzo A."/>
        </authorList>
    </citation>
    <scope>NUCLEOTIDE SEQUENCE</scope>
    <source>
        <strain evidence="2">IP1512017</strain>
    </source>
</reference>
<organism evidence="2 3">
    <name type="scientific">Leptospira noguchii</name>
    <dbReference type="NCBI Taxonomy" id="28182"/>
    <lineage>
        <taxon>Bacteria</taxon>
        <taxon>Pseudomonadati</taxon>
        <taxon>Spirochaetota</taxon>
        <taxon>Spirochaetia</taxon>
        <taxon>Leptospirales</taxon>
        <taxon>Leptospiraceae</taxon>
        <taxon>Leptospira</taxon>
    </lineage>
</organism>
<accession>A0AAE9GJK3</accession>
<sequence>MGRSSKLSVSLPMGRSSKLSVSLPMGRSSKLKRLTPYGSFDGFFFLTMGSFLKK</sequence>
<dbReference type="RefSeq" id="WP_243816103.1">
    <property type="nucleotide sequence ID" value="NZ_CP091958.1"/>
</dbReference>
<name>A0AAE9GJK3_9LEPT</name>
<protein>
    <submittedName>
        <fullName evidence="2">Uncharacterized protein</fullName>
    </submittedName>
</protein>
<evidence type="ECO:0000313" key="2">
    <source>
        <dbReference type="EMBL" id="UOG58539.1"/>
    </source>
</evidence>
<dbReference type="AlphaFoldDB" id="A0AAE9GJK3"/>
<gene>
    <name evidence="2" type="ORF">MAL03_19605</name>
</gene>
<feature type="region of interest" description="Disordered" evidence="1">
    <location>
        <begin position="1"/>
        <end position="20"/>
    </location>
</feature>
<dbReference type="Proteomes" id="UP000829829">
    <property type="component" value="Chromosome 2"/>
</dbReference>
<proteinExistence type="predicted"/>